<dbReference type="Proteomes" id="UP001596023">
    <property type="component" value="Unassembled WGS sequence"/>
</dbReference>
<feature type="transmembrane region" description="Helical" evidence="1">
    <location>
        <begin position="30"/>
        <end position="53"/>
    </location>
</feature>
<proteinExistence type="predicted"/>
<keyword evidence="3" id="KW-1185">Reference proteome</keyword>
<comment type="caution">
    <text evidence="2">The sequence shown here is derived from an EMBL/GenBank/DDBJ whole genome shotgun (WGS) entry which is preliminary data.</text>
</comment>
<name>A0ABV9KZS3_9BACT</name>
<keyword evidence="1" id="KW-0812">Transmembrane</keyword>
<reference evidence="3" key="1">
    <citation type="journal article" date="2019" name="Int. J. Syst. Evol. Microbiol.">
        <title>The Global Catalogue of Microorganisms (GCM) 10K type strain sequencing project: providing services to taxonomists for standard genome sequencing and annotation.</title>
        <authorList>
            <consortium name="The Broad Institute Genomics Platform"/>
            <consortium name="The Broad Institute Genome Sequencing Center for Infectious Disease"/>
            <person name="Wu L."/>
            <person name="Ma J."/>
        </authorList>
    </citation>
    <scope>NUCLEOTIDE SEQUENCE [LARGE SCALE GENOMIC DNA]</scope>
    <source>
        <strain evidence="3">CCUG 66188</strain>
    </source>
</reference>
<evidence type="ECO:0000256" key="1">
    <source>
        <dbReference type="SAM" id="Phobius"/>
    </source>
</evidence>
<gene>
    <name evidence="2" type="ORF">ACFO6W_16315</name>
</gene>
<evidence type="ECO:0000313" key="3">
    <source>
        <dbReference type="Proteomes" id="UP001596023"/>
    </source>
</evidence>
<dbReference type="RefSeq" id="WP_379998345.1">
    <property type="nucleotide sequence ID" value="NZ_JBHSGN010000094.1"/>
</dbReference>
<protein>
    <submittedName>
        <fullName evidence="2">HlyD family efflux transporter periplasmic adaptor subunit</fullName>
    </submittedName>
</protein>
<accession>A0ABV9KZS3</accession>
<keyword evidence="1" id="KW-1133">Transmembrane helix</keyword>
<organism evidence="2 3">
    <name type="scientific">Dysgonomonas termitidis</name>
    <dbReference type="NCBI Taxonomy" id="1516126"/>
    <lineage>
        <taxon>Bacteria</taxon>
        <taxon>Pseudomonadati</taxon>
        <taxon>Bacteroidota</taxon>
        <taxon>Bacteroidia</taxon>
        <taxon>Bacteroidales</taxon>
        <taxon>Dysgonomonadaceae</taxon>
        <taxon>Dysgonomonas</taxon>
    </lineage>
</organism>
<dbReference type="EMBL" id="JBHSGN010000094">
    <property type="protein sequence ID" value="MFC4675263.1"/>
    <property type="molecule type" value="Genomic_DNA"/>
</dbReference>
<dbReference type="Gene3D" id="2.40.30.170">
    <property type="match status" value="1"/>
</dbReference>
<sequence length="248" mass="28234">MDTDKAKDRNKDIELRSGKVRNIVGKVPPLLLRIGIFVISIILISLMIAAYFLPYREYKRVEVELFCRPGYQSITMPEDGNVFMTTPTIHVRQGQQVCYIQTSVDSVISFYASFDGKVLFDTSHGDFLRKEDHIYTIIPDSIKSIYGTAYVTEDDIARIDSGQPVGFILTSTTPYIDDRLEGHITKVYPSSSINRGKNKDMYKIEMEFPGYKPAFHDSSFPDFNPNIKGIGQILISDIPVLKRILKFK</sequence>
<keyword evidence="1" id="KW-0472">Membrane</keyword>
<evidence type="ECO:0000313" key="2">
    <source>
        <dbReference type="EMBL" id="MFC4675263.1"/>
    </source>
</evidence>